<name>A0AAE0M4A2_9PEZI</name>
<protein>
    <submittedName>
        <fullName evidence="4">Uncharacterized protein</fullName>
    </submittedName>
</protein>
<reference evidence="4" key="2">
    <citation type="submission" date="2023-06" db="EMBL/GenBank/DDBJ databases">
        <authorList>
            <consortium name="Lawrence Berkeley National Laboratory"/>
            <person name="Haridas S."/>
            <person name="Hensen N."/>
            <person name="Bonometti L."/>
            <person name="Westerberg I."/>
            <person name="Brannstrom I.O."/>
            <person name="Guillou S."/>
            <person name="Cros-Aarteil S."/>
            <person name="Calhoun S."/>
            <person name="Kuo A."/>
            <person name="Mondo S."/>
            <person name="Pangilinan J."/>
            <person name="Riley R."/>
            <person name="Labutti K."/>
            <person name="Andreopoulos B."/>
            <person name="Lipzen A."/>
            <person name="Chen C."/>
            <person name="Yanf M."/>
            <person name="Daum C."/>
            <person name="Ng V."/>
            <person name="Clum A."/>
            <person name="Steindorff A."/>
            <person name="Ohm R."/>
            <person name="Martin F."/>
            <person name="Silar P."/>
            <person name="Natvig D."/>
            <person name="Lalanne C."/>
            <person name="Gautier V."/>
            <person name="Ament-Velasquez S.L."/>
            <person name="Kruys A."/>
            <person name="Hutchinson M.I."/>
            <person name="Powell A.J."/>
            <person name="Barry K."/>
            <person name="Miller A.N."/>
            <person name="Grigoriev I.V."/>
            <person name="Debuchy R."/>
            <person name="Gladieux P."/>
            <person name="Thoren M.H."/>
            <person name="Johannesson H."/>
        </authorList>
    </citation>
    <scope>NUCLEOTIDE SEQUENCE</scope>
    <source>
        <strain evidence="4">CBS 118394</strain>
    </source>
</reference>
<keyword evidence="3" id="KW-0732">Signal</keyword>
<evidence type="ECO:0000256" key="3">
    <source>
        <dbReference type="SAM" id="SignalP"/>
    </source>
</evidence>
<feature type="transmembrane region" description="Helical" evidence="2">
    <location>
        <begin position="187"/>
        <end position="206"/>
    </location>
</feature>
<comment type="caution">
    <text evidence="4">The sequence shown here is derived from an EMBL/GenBank/DDBJ whole genome shotgun (WGS) entry which is preliminary data.</text>
</comment>
<dbReference type="Proteomes" id="UP001283341">
    <property type="component" value="Unassembled WGS sequence"/>
</dbReference>
<feature type="transmembrane region" description="Helical" evidence="2">
    <location>
        <begin position="150"/>
        <end position="167"/>
    </location>
</feature>
<feature type="compositionally biased region" description="Polar residues" evidence="1">
    <location>
        <begin position="248"/>
        <end position="259"/>
    </location>
</feature>
<evidence type="ECO:0000256" key="2">
    <source>
        <dbReference type="SAM" id="Phobius"/>
    </source>
</evidence>
<dbReference type="AlphaFoldDB" id="A0AAE0M4A2"/>
<feature type="non-terminal residue" evidence="4">
    <location>
        <position position="341"/>
    </location>
</feature>
<keyword evidence="5" id="KW-1185">Reference proteome</keyword>
<feature type="transmembrane region" description="Helical" evidence="2">
    <location>
        <begin position="109"/>
        <end position="129"/>
    </location>
</feature>
<reference evidence="4" key="1">
    <citation type="journal article" date="2023" name="Mol. Phylogenet. Evol.">
        <title>Genome-scale phylogeny and comparative genomics of the fungal order Sordariales.</title>
        <authorList>
            <person name="Hensen N."/>
            <person name="Bonometti L."/>
            <person name="Westerberg I."/>
            <person name="Brannstrom I.O."/>
            <person name="Guillou S."/>
            <person name="Cros-Aarteil S."/>
            <person name="Calhoun S."/>
            <person name="Haridas S."/>
            <person name="Kuo A."/>
            <person name="Mondo S."/>
            <person name="Pangilinan J."/>
            <person name="Riley R."/>
            <person name="LaButti K."/>
            <person name="Andreopoulos B."/>
            <person name="Lipzen A."/>
            <person name="Chen C."/>
            <person name="Yan M."/>
            <person name="Daum C."/>
            <person name="Ng V."/>
            <person name="Clum A."/>
            <person name="Steindorff A."/>
            <person name="Ohm R.A."/>
            <person name="Martin F."/>
            <person name="Silar P."/>
            <person name="Natvig D.O."/>
            <person name="Lalanne C."/>
            <person name="Gautier V."/>
            <person name="Ament-Velasquez S.L."/>
            <person name="Kruys A."/>
            <person name="Hutchinson M.I."/>
            <person name="Powell A.J."/>
            <person name="Barry K."/>
            <person name="Miller A.N."/>
            <person name="Grigoriev I.V."/>
            <person name="Debuchy R."/>
            <person name="Gladieux P."/>
            <person name="Hiltunen Thoren M."/>
            <person name="Johannesson H."/>
        </authorList>
    </citation>
    <scope>NUCLEOTIDE SEQUENCE</scope>
    <source>
        <strain evidence="4">CBS 118394</strain>
    </source>
</reference>
<proteinExistence type="predicted"/>
<keyword evidence="2" id="KW-1133">Transmembrane helix</keyword>
<keyword evidence="2" id="KW-0472">Membrane</keyword>
<organism evidence="4 5">
    <name type="scientific">Apodospora peruviana</name>
    <dbReference type="NCBI Taxonomy" id="516989"/>
    <lineage>
        <taxon>Eukaryota</taxon>
        <taxon>Fungi</taxon>
        <taxon>Dikarya</taxon>
        <taxon>Ascomycota</taxon>
        <taxon>Pezizomycotina</taxon>
        <taxon>Sordariomycetes</taxon>
        <taxon>Sordariomycetidae</taxon>
        <taxon>Sordariales</taxon>
        <taxon>Lasiosphaeriaceae</taxon>
        <taxon>Apodospora</taxon>
    </lineage>
</organism>
<gene>
    <name evidence="4" type="ORF">B0H66DRAFT_622967</name>
</gene>
<dbReference type="EMBL" id="JAUEDM010000004">
    <property type="protein sequence ID" value="KAK3318841.1"/>
    <property type="molecule type" value="Genomic_DNA"/>
</dbReference>
<evidence type="ECO:0000313" key="5">
    <source>
        <dbReference type="Proteomes" id="UP001283341"/>
    </source>
</evidence>
<keyword evidence="2" id="KW-0812">Transmembrane</keyword>
<feature type="transmembrane region" description="Helical" evidence="2">
    <location>
        <begin position="38"/>
        <end position="65"/>
    </location>
</feature>
<evidence type="ECO:0000313" key="4">
    <source>
        <dbReference type="EMBL" id="KAK3318841.1"/>
    </source>
</evidence>
<feature type="region of interest" description="Disordered" evidence="1">
    <location>
        <begin position="248"/>
        <end position="303"/>
    </location>
</feature>
<dbReference type="PANTHER" id="PTHR35179:SF1">
    <property type="entry name" value="INTEGRAL MEMBRANE PROTEIN"/>
    <property type="match status" value="1"/>
</dbReference>
<feature type="chain" id="PRO_5041958750" evidence="3">
    <location>
        <begin position="23"/>
        <end position="341"/>
    </location>
</feature>
<dbReference type="PANTHER" id="PTHR35179">
    <property type="entry name" value="PROTEIN CBG02620"/>
    <property type="match status" value="1"/>
</dbReference>
<sequence>MFLATFLWGFTIAIACFSFAKAVRQTHRSWRRSSRANAYIVMVWLEWTSCVVTAITSWLFLENLIAARCVLTIDHRLVVPSFVQCLMQIMTNRIALIMYDPVRAAKLKWIVIVAIGIINVSVFCIWVPARLQISSTYIQANQIWDRAEKCIFLVIDAALNSYFMYLIKSKLVANGLKKYCLVYRFNLVMVCLSISLDVSIITHIPVSLSSFRYVQLHPAAYLIKLHIEMNIAELLGKVLMRSSNRRVNSLGSSRSTDNSAAPRPPPLMVNHLDGTSAPASLVVGPPTPGPRPSNSGTASEAFTPKWQAVAKEAAAKAKRIYPVRSASGGIMTRLDLELLDD</sequence>
<evidence type="ECO:0000256" key="1">
    <source>
        <dbReference type="SAM" id="MobiDB-lite"/>
    </source>
</evidence>
<accession>A0AAE0M4A2</accession>
<feature type="signal peptide" evidence="3">
    <location>
        <begin position="1"/>
        <end position="22"/>
    </location>
</feature>